<evidence type="ECO:0000313" key="2">
    <source>
        <dbReference type="Proteomes" id="UP000471751"/>
    </source>
</evidence>
<dbReference type="InterPro" id="IPR021427">
    <property type="entry name" value="DUF3077"/>
</dbReference>
<evidence type="ECO:0000313" key="1">
    <source>
        <dbReference type="EMBL" id="NES12056.1"/>
    </source>
</evidence>
<comment type="caution">
    <text evidence="1">The sequence shown here is derived from an EMBL/GenBank/DDBJ whole genome shotgun (WGS) entry which is preliminary data.</text>
</comment>
<keyword evidence="2" id="KW-1185">Reference proteome</keyword>
<accession>A0A6I5RWV5</accession>
<organism evidence="1 2">
    <name type="scientific">Pseudomonas laurentiana</name>
    <dbReference type="NCBI Taxonomy" id="2364649"/>
    <lineage>
        <taxon>Bacteria</taxon>
        <taxon>Pseudomonadati</taxon>
        <taxon>Pseudomonadota</taxon>
        <taxon>Gammaproteobacteria</taxon>
        <taxon>Pseudomonadales</taxon>
        <taxon>Pseudomonadaceae</taxon>
        <taxon>Pseudomonas</taxon>
    </lineage>
</organism>
<name>A0A6I5RWV5_9PSED</name>
<sequence length="104" mass="11108">MKKIVPDPPHETLAPTANTLFGLCGAGHDPMFLVRPGIEPHDALVHVSLFLRGAYDTAHQASETADDSAKGFLWSTMHSVEMAKGLVDALLDGIEARAISERSG</sequence>
<reference evidence="1 2" key="1">
    <citation type="submission" date="2020-02" db="EMBL/GenBank/DDBJ databases">
        <title>Broccoli isolated Pseudomonas sp.</title>
        <authorList>
            <person name="Fujikawa T."/>
            <person name="Sawada H."/>
        </authorList>
    </citation>
    <scope>NUCLEOTIDE SEQUENCE [LARGE SCALE GENOMIC DNA]</scope>
    <source>
        <strain evidence="1 2">JCM 32154</strain>
    </source>
</reference>
<dbReference type="Pfam" id="PF11275">
    <property type="entry name" value="DUF3077"/>
    <property type="match status" value="1"/>
</dbReference>
<dbReference type="Proteomes" id="UP000471751">
    <property type="component" value="Unassembled WGS sequence"/>
</dbReference>
<gene>
    <name evidence="1" type="ORF">G3O07_23755</name>
</gene>
<dbReference type="AlphaFoldDB" id="A0A6I5RWV5"/>
<dbReference type="RefSeq" id="WP_163939899.1">
    <property type="nucleotide sequence ID" value="NZ_BMQU01000017.1"/>
</dbReference>
<proteinExistence type="predicted"/>
<dbReference type="EMBL" id="JAAHBT010000425">
    <property type="protein sequence ID" value="NES12056.1"/>
    <property type="molecule type" value="Genomic_DNA"/>
</dbReference>
<protein>
    <submittedName>
        <fullName evidence="1">DUF3077 domain-containing protein</fullName>
    </submittedName>
</protein>